<dbReference type="Gene3D" id="1.10.1390.10">
    <property type="match status" value="1"/>
</dbReference>
<protein>
    <recommendedName>
        <fullName evidence="4 10">Glucose-6-phosphate isomerase</fullName>
        <ecNumber evidence="3 10">5.3.1.9</ecNumber>
    </recommendedName>
</protein>
<dbReference type="PRINTS" id="PR00662">
    <property type="entry name" value="G6PISOMERASE"/>
</dbReference>
<dbReference type="Pfam" id="PF00342">
    <property type="entry name" value="PGI"/>
    <property type="match status" value="1"/>
</dbReference>
<dbReference type="GO" id="GO:0004347">
    <property type="term" value="F:glucose-6-phosphate isomerase activity"/>
    <property type="evidence" value="ECO:0007669"/>
    <property type="project" value="UniProtKB-EC"/>
</dbReference>
<evidence type="ECO:0000256" key="5">
    <source>
        <dbReference type="ARBA" id="ARBA00022432"/>
    </source>
</evidence>
<dbReference type="KEGG" id="pic:PICST_84923"/>
<dbReference type="GO" id="GO:0061621">
    <property type="term" value="P:canonical glycolysis"/>
    <property type="evidence" value="ECO:0007669"/>
    <property type="project" value="EnsemblFungi"/>
</dbReference>
<dbReference type="SMR" id="A3LXX9"/>
<evidence type="ECO:0000256" key="7">
    <source>
        <dbReference type="ARBA" id="ARBA00023235"/>
    </source>
</evidence>
<dbReference type="OrthoDB" id="5831190at2759"/>
<evidence type="ECO:0000256" key="8">
    <source>
        <dbReference type="ARBA" id="ARBA00024178"/>
    </source>
</evidence>
<dbReference type="UniPathway" id="UPA00109">
    <property type="reaction ID" value="UER00181"/>
</dbReference>
<comment type="function">
    <text evidence="8">In the cytoplasm, catalyzes the conversion of glucose-6-phosphate to fructose-6-phosphate, the second step in glycolysis, and the reverse reaction during gluconeogenesis.</text>
</comment>
<proteinExistence type="inferred from homology"/>
<dbReference type="GO" id="GO:0051156">
    <property type="term" value="P:glucose 6-phosphate metabolic process"/>
    <property type="evidence" value="ECO:0007669"/>
    <property type="project" value="EnsemblFungi"/>
</dbReference>
<name>A3LXX9_PICST</name>
<dbReference type="Proteomes" id="UP000002258">
    <property type="component" value="Chromosome 6"/>
</dbReference>
<evidence type="ECO:0000256" key="6">
    <source>
        <dbReference type="ARBA" id="ARBA00023152"/>
    </source>
</evidence>
<dbReference type="PROSITE" id="PS51463">
    <property type="entry name" value="P_GLUCOSE_ISOMERASE_3"/>
    <property type="match status" value="1"/>
</dbReference>
<comment type="pathway">
    <text evidence="1 10">Carbohydrate degradation; glycolysis; D-glyceraldehyde 3-phosphate and glycerone phosphate from D-glucose: step 2/4.</text>
</comment>
<evidence type="ECO:0000256" key="2">
    <source>
        <dbReference type="ARBA" id="ARBA00006604"/>
    </source>
</evidence>
<dbReference type="AlphaFoldDB" id="A3LXX9"/>
<dbReference type="PANTHER" id="PTHR11469">
    <property type="entry name" value="GLUCOSE-6-PHOSPHATE ISOMERASE"/>
    <property type="match status" value="1"/>
</dbReference>
<accession>A3LXX9</accession>
<dbReference type="EMBL" id="CP000500">
    <property type="protein sequence ID" value="ABN67881.1"/>
    <property type="molecule type" value="Genomic_DNA"/>
</dbReference>
<dbReference type="GO" id="GO:0006094">
    <property type="term" value="P:gluconeogenesis"/>
    <property type="evidence" value="ECO:0007669"/>
    <property type="project" value="UniProtKB-KW"/>
</dbReference>
<dbReference type="InterPro" id="IPR046348">
    <property type="entry name" value="SIS_dom_sf"/>
</dbReference>
<keyword evidence="6 10" id="KW-0324">Glycolysis</keyword>
<dbReference type="NCBIfam" id="NF001211">
    <property type="entry name" value="PRK00179.1"/>
    <property type="match status" value="1"/>
</dbReference>
<dbReference type="PANTHER" id="PTHR11469:SF1">
    <property type="entry name" value="GLUCOSE-6-PHOSPHATE ISOMERASE"/>
    <property type="match status" value="1"/>
</dbReference>
<dbReference type="eggNOG" id="KOG2446">
    <property type="taxonomic scope" value="Eukaryota"/>
</dbReference>
<evidence type="ECO:0000256" key="10">
    <source>
        <dbReference type="RuleBase" id="RU000612"/>
    </source>
</evidence>
<evidence type="ECO:0000313" key="12">
    <source>
        <dbReference type="Proteomes" id="UP000002258"/>
    </source>
</evidence>
<evidence type="ECO:0000313" key="11">
    <source>
        <dbReference type="EMBL" id="ABN67881.1"/>
    </source>
</evidence>
<dbReference type="GO" id="GO:0005739">
    <property type="term" value="C:mitochondrion"/>
    <property type="evidence" value="ECO:0007669"/>
    <property type="project" value="EnsemblFungi"/>
</dbReference>
<dbReference type="HAMAP" id="MF_00473">
    <property type="entry name" value="G6P_isomerase"/>
    <property type="match status" value="1"/>
</dbReference>
<dbReference type="EC" id="5.3.1.9" evidence="3 10"/>
<reference evidence="11 12" key="1">
    <citation type="journal article" date="2007" name="Nat. Biotechnol.">
        <title>Genome sequence of the lignocellulose-bioconverting and xylose-fermenting yeast Pichia stipitis.</title>
        <authorList>
            <person name="Jeffries T.W."/>
            <person name="Grigoriev I.V."/>
            <person name="Grimwood J."/>
            <person name="Laplaza J.M."/>
            <person name="Aerts A."/>
            <person name="Salamov A."/>
            <person name="Schmutz J."/>
            <person name="Lindquist E."/>
            <person name="Dehal P."/>
            <person name="Shapiro H."/>
            <person name="Jin Y.S."/>
            <person name="Passoth V."/>
            <person name="Richardson P.M."/>
        </authorList>
    </citation>
    <scope>NUCLEOTIDE SEQUENCE [LARGE SCALE GENOMIC DNA]</scope>
    <source>
        <strain evidence="12">ATCC 58785 / CBS 6054 / NBRC 10063 / NRRL Y-11545</strain>
    </source>
</reference>
<comment type="catalytic activity">
    <reaction evidence="9 10">
        <text>alpha-D-glucose 6-phosphate = beta-D-fructose 6-phosphate</text>
        <dbReference type="Rhea" id="RHEA:11816"/>
        <dbReference type="ChEBI" id="CHEBI:57634"/>
        <dbReference type="ChEBI" id="CHEBI:58225"/>
        <dbReference type="EC" id="5.3.1.9"/>
    </reaction>
</comment>
<dbReference type="PROSITE" id="PS00174">
    <property type="entry name" value="P_GLUCOSE_ISOMERASE_2"/>
    <property type="match status" value="1"/>
</dbReference>
<dbReference type="GO" id="GO:0048029">
    <property type="term" value="F:monosaccharide binding"/>
    <property type="evidence" value="ECO:0007669"/>
    <property type="project" value="TreeGrafter"/>
</dbReference>
<dbReference type="GO" id="GO:0047938">
    <property type="term" value="F:glucose-6-phosphate 1-epimerase activity"/>
    <property type="evidence" value="ECO:0007669"/>
    <property type="project" value="EnsemblFungi"/>
</dbReference>
<dbReference type="FunFam" id="1.10.1390.10:FF:000001">
    <property type="entry name" value="Glucose-6-phosphate isomerase"/>
    <property type="match status" value="1"/>
</dbReference>
<gene>
    <name evidence="11" type="primary">PGI1</name>
    <name evidence="11" type="ORF">PICST_84923</name>
</gene>
<organism evidence="11 12">
    <name type="scientific">Scheffersomyces stipitis (strain ATCC 58785 / CBS 6054 / NBRC 10063 / NRRL Y-11545)</name>
    <name type="common">Yeast</name>
    <name type="synonym">Pichia stipitis</name>
    <dbReference type="NCBI Taxonomy" id="322104"/>
    <lineage>
        <taxon>Eukaryota</taxon>
        <taxon>Fungi</taxon>
        <taxon>Dikarya</taxon>
        <taxon>Ascomycota</taxon>
        <taxon>Saccharomycotina</taxon>
        <taxon>Pichiomycetes</taxon>
        <taxon>Debaryomycetaceae</taxon>
        <taxon>Scheffersomyces</taxon>
    </lineage>
</organism>
<evidence type="ECO:0000256" key="1">
    <source>
        <dbReference type="ARBA" id="ARBA00004926"/>
    </source>
</evidence>
<dbReference type="HOGENOM" id="CLU_017947_3_1_1"/>
<dbReference type="InterPro" id="IPR035476">
    <property type="entry name" value="SIS_PGI_1"/>
</dbReference>
<dbReference type="RefSeq" id="XP_001385910.1">
    <property type="nucleotide sequence ID" value="XM_001385873.1"/>
</dbReference>
<sequence>MSFSNFSLASELPAWKTLEATYKTTGEKFQVKEAFDKDASRFDKFSKTFTNYDGSKILFDFSKNLVDDEILAQLVQLAKEANVEGLRDAMFKGEKINETEDRAVYHVALRNRALKVMEVDGKNTATEVDDVLQHMKEFSEEIRSGSWTGYTGKAITDVVNIGIGGSDLGPVMVTEALKAYSKPGLNVHFVSNIDGTHLAETLKNLNQETTLFLIASKTFTTAETTTNANSAKKWFLEAAKDQAHIAKHFAALSTNADEVSKFGIDTKNMFGFENWVGGRYSVWSAIGLSVAIFIGFENFNNFLKGAEALDKHFTETPLAENIPVLGGLLSVWYNNFFGAQTHLVAPFDQYLHRFPAYLQQLSMESNGKSVTRGNDFTNYQTGTILFGEPATNAQHSFFQLVHQGTKVIPSDFILAAQSHNPIENNLHQKMLASNFFAQAEALMVGKDENQVKAEGATGGLVPHKVFSGNRPTTSILAQKITPAALGALIAYYEHLTFVEGAIWNINSFDQWGVELGKVLAKVIGKELEDNSKKVTTHDQSTKGLINQFKEWAE</sequence>
<dbReference type="GO" id="GO:0097367">
    <property type="term" value="F:carbohydrate derivative binding"/>
    <property type="evidence" value="ECO:0007669"/>
    <property type="project" value="InterPro"/>
</dbReference>
<keyword evidence="5 10" id="KW-0312">Gluconeogenesis</keyword>
<dbReference type="CDD" id="cd05015">
    <property type="entry name" value="SIS_PGI_1"/>
    <property type="match status" value="1"/>
</dbReference>
<evidence type="ECO:0000256" key="3">
    <source>
        <dbReference type="ARBA" id="ARBA00011952"/>
    </source>
</evidence>
<evidence type="ECO:0000256" key="4">
    <source>
        <dbReference type="ARBA" id="ARBA00018388"/>
    </source>
</evidence>
<dbReference type="FunCoup" id="A3LXX9">
    <property type="interactions" value="1185"/>
</dbReference>
<dbReference type="Gene3D" id="3.40.50.10490">
    <property type="entry name" value="Glucose-6-phosphate isomerase like protein, domain 1"/>
    <property type="match status" value="2"/>
</dbReference>
<dbReference type="InterPro" id="IPR023096">
    <property type="entry name" value="G6P_Isomerase_C"/>
</dbReference>
<dbReference type="InterPro" id="IPR018189">
    <property type="entry name" value="Phosphoglucose_isomerase_CS"/>
</dbReference>
<dbReference type="InterPro" id="IPR001672">
    <property type="entry name" value="G6P_Isomerase"/>
</dbReference>
<keyword evidence="7 10" id="KW-0413">Isomerase</keyword>
<dbReference type="InParanoid" id="A3LXX9"/>
<evidence type="ECO:0000256" key="9">
    <source>
        <dbReference type="ARBA" id="ARBA00029321"/>
    </source>
</evidence>
<dbReference type="GeneID" id="4839852"/>
<dbReference type="GO" id="GO:0005829">
    <property type="term" value="C:cytosol"/>
    <property type="evidence" value="ECO:0007669"/>
    <property type="project" value="TreeGrafter"/>
</dbReference>
<comment type="similarity">
    <text evidence="2 10">Belongs to the GPI family.</text>
</comment>
<dbReference type="InterPro" id="IPR035482">
    <property type="entry name" value="SIS_PGI_2"/>
</dbReference>
<dbReference type="FunFam" id="3.40.50.10490:FF:000004">
    <property type="entry name" value="Glucose-6-phosphate isomerase"/>
    <property type="match status" value="1"/>
</dbReference>
<dbReference type="CDD" id="cd05016">
    <property type="entry name" value="SIS_PGI_2"/>
    <property type="match status" value="1"/>
</dbReference>
<dbReference type="STRING" id="322104.A3LXX9"/>
<keyword evidence="12" id="KW-1185">Reference proteome</keyword>
<dbReference type="PROSITE" id="PS00765">
    <property type="entry name" value="P_GLUCOSE_ISOMERASE_1"/>
    <property type="match status" value="1"/>
</dbReference>
<dbReference type="OMA" id="DWYRQLW"/>
<dbReference type="SUPFAM" id="SSF53697">
    <property type="entry name" value="SIS domain"/>
    <property type="match status" value="1"/>
</dbReference>